<dbReference type="SMART" id="SM00671">
    <property type="entry name" value="SEL1"/>
    <property type="match status" value="6"/>
</dbReference>
<protein>
    <submittedName>
        <fullName evidence="6">Sel1 repeat-containing protein</fullName>
    </submittedName>
</protein>
<evidence type="ECO:0000313" key="6">
    <source>
        <dbReference type="EMBL" id="RKD86316.1"/>
    </source>
</evidence>
<dbReference type="OrthoDB" id="1063371at2"/>
<name>A0A419VW67_9BACT</name>
<dbReference type="Pfam" id="PF08238">
    <property type="entry name" value="Sel1"/>
    <property type="match status" value="3"/>
</dbReference>
<feature type="repeat" description="TPR" evidence="3">
    <location>
        <begin position="1462"/>
        <end position="1495"/>
    </location>
</feature>
<feature type="region of interest" description="Disordered" evidence="4">
    <location>
        <begin position="884"/>
        <end position="917"/>
    </location>
</feature>
<dbReference type="EMBL" id="RAPN01000004">
    <property type="protein sequence ID" value="RKD86316.1"/>
    <property type="molecule type" value="Genomic_DNA"/>
</dbReference>
<dbReference type="InterPro" id="IPR011990">
    <property type="entry name" value="TPR-like_helical_dom_sf"/>
</dbReference>
<accession>A0A419VW67</accession>
<dbReference type="SUPFAM" id="SSF48452">
    <property type="entry name" value="TPR-like"/>
    <property type="match status" value="2"/>
</dbReference>
<keyword evidence="5" id="KW-0812">Transmembrane</keyword>
<keyword evidence="2 3" id="KW-0802">TPR repeat</keyword>
<feature type="repeat" description="TPR" evidence="3">
    <location>
        <begin position="1690"/>
        <end position="1723"/>
    </location>
</feature>
<dbReference type="Pfam" id="PF13181">
    <property type="entry name" value="TPR_8"/>
    <property type="match status" value="1"/>
</dbReference>
<evidence type="ECO:0000256" key="1">
    <source>
        <dbReference type="ARBA" id="ARBA00022737"/>
    </source>
</evidence>
<dbReference type="PROSITE" id="PS50293">
    <property type="entry name" value="TPR_REGION"/>
    <property type="match status" value="2"/>
</dbReference>
<organism evidence="6 7">
    <name type="scientific">Mangrovibacterium diazotrophicum</name>
    <dbReference type="NCBI Taxonomy" id="1261403"/>
    <lineage>
        <taxon>Bacteria</taxon>
        <taxon>Pseudomonadati</taxon>
        <taxon>Bacteroidota</taxon>
        <taxon>Bacteroidia</taxon>
        <taxon>Marinilabiliales</taxon>
        <taxon>Prolixibacteraceae</taxon>
        <taxon>Mangrovibacterium</taxon>
    </lineage>
</organism>
<comment type="caution">
    <text evidence="6">The sequence shown here is derived from an EMBL/GenBank/DDBJ whole genome shotgun (WGS) entry which is preliminary data.</text>
</comment>
<keyword evidence="1" id="KW-0677">Repeat</keyword>
<dbReference type="InterPro" id="IPR019734">
    <property type="entry name" value="TPR_rpt"/>
</dbReference>
<feature type="repeat" description="TPR" evidence="3">
    <location>
        <begin position="1348"/>
        <end position="1381"/>
    </location>
</feature>
<dbReference type="RefSeq" id="WP_120275020.1">
    <property type="nucleotide sequence ID" value="NZ_RAPN01000004.1"/>
</dbReference>
<dbReference type="InterPro" id="IPR006597">
    <property type="entry name" value="Sel1-like"/>
</dbReference>
<reference evidence="6 7" key="1">
    <citation type="submission" date="2018-09" db="EMBL/GenBank/DDBJ databases">
        <title>Genomic Encyclopedia of Archaeal and Bacterial Type Strains, Phase II (KMG-II): from individual species to whole genera.</title>
        <authorList>
            <person name="Goeker M."/>
        </authorList>
    </citation>
    <scope>NUCLEOTIDE SEQUENCE [LARGE SCALE GENOMIC DNA]</scope>
    <source>
        <strain evidence="6 7">DSM 27148</strain>
    </source>
</reference>
<proteinExistence type="predicted"/>
<feature type="repeat" description="TPR" evidence="3">
    <location>
        <begin position="1234"/>
        <end position="1267"/>
    </location>
</feature>
<evidence type="ECO:0000256" key="4">
    <source>
        <dbReference type="SAM" id="MobiDB-lite"/>
    </source>
</evidence>
<feature type="transmembrane region" description="Helical" evidence="5">
    <location>
        <begin position="31"/>
        <end position="52"/>
    </location>
</feature>
<keyword evidence="5" id="KW-1133">Transmembrane helix</keyword>
<feature type="compositionally biased region" description="Polar residues" evidence="4">
    <location>
        <begin position="884"/>
        <end position="910"/>
    </location>
</feature>
<dbReference type="InterPro" id="IPR051685">
    <property type="entry name" value="Ycf3/AcsC/BcsC/TPR_MFPF"/>
</dbReference>
<feature type="transmembrane region" description="Helical" evidence="5">
    <location>
        <begin position="72"/>
        <end position="90"/>
    </location>
</feature>
<evidence type="ECO:0000313" key="7">
    <source>
        <dbReference type="Proteomes" id="UP000283387"/>
    </source>
</evidence>
<dbReference type="PANTHER" id="PTHR44943">
    <property type="entry name" value="CELLULOSE SYNTHASE OPERON PROTEIN C"/>
    <property type="match status" value="1"/>
</dbReference>
<dbReference type="PANTHER" id="PTHR44943:SF8">
    <property type="entry name" value="TPR REPEAT-CONTAINING PROTEIN MJ0263"/>
    <property type="match status" value="1"/>
</dbReference>
<dbReference type="Pfam" id="PF00515">
    <property type="entry name" value="TPR_1"/>
    <property type="match status" value="2"/>
</dbReference>
<keyword evidence="5" id="KW-0472">Membrane</keyword>
<feature type="repeat" description="TPR" evidence="3">
    <location>
        <begin position="1576"/>
        <end position="1609"/>
    </location>
</feature>
<evidence type="ECO:0000256" key="5">
    <source>
        <dbReference type="SAM" id="Phobius"/>
    </source>
</evidence>
<evidence type="ECO:0000256" key="3">
    <source>
        <dbReference type="PROSITE-ProRule" id="PRU00339"/>
    </source>
</evidence>
<gene>
    <name evidence="6" type="ORF">BC643_4007</name>
</gene>
<dbReference type="SMART" id="SM00028">
    <property type="entry name" value="TPR"/>
    <property type="match status" value="12"/>
</dbReference>
<dbReference type="Gene3D" id="1.25.40.10">
    <property type="entry name" value="Tetratricopeptide repeat domain"/>
    <property type="match status" value="6"/>
</dbReference>
<dbReference type="PROSITE" id="PS50005">
    <property type="entry name" value="TPR"/>
    <property type="match status" value="5"/>
</dbReference>
<evidence type="ECO:0000256" key="2">
    <source>
        <dbReference type="ARBA" id="ARBA00022803"/>
    </source>
</evidence>
<sequence>MNISDLFSAGGVEQFKSIEENLLNRKQNGKIAGTLALITAIGQALILLWPILKEILAGGGEVDLRSYFVSPFNYILLLFVVFFLVIYFIFRRTSFLLKATKEPFRYTFYVEEFQKIDTVTDGFELKKLDRLKLLSHDLTELINKRIKRFSILKDHRENDDKTKQLTDTRKSSHVRIFGSYSVREDRENGDWIIHIMPYIQIGNLEAPATLAQSVRFSLTTDETPDVLDAREYNQLLERVYSRVTTEIYARIKQDIDNKIKLFPTSFLQENALFQEAQDMAASNTINAFDSAIGLYEKAMKKSASSFRINFFNLLFKITPLRSWLIHFLHHYARIRIGHSLCLIYKKRIATLSGRSSNPIFEIRQNMKRVVNLLELVIFTVAKNRDSRDFSDDQKTFFNLAYLSYPADNWFRKLFFKTSKKQFDETREILFNAYVVHALSDTLLNSFIAAREKLDNARSLAPDLSNESVLFILAEGYVEPNIDKAILLFRQASEKDPAFQIAQYDLAFWSEMRFRKEGATDKDRAMLVLDEYDKVLKINPGNIAALAAQGYILWVLKDLNKARRKFEEGIEVKALVSETFVGILWYGLARVYAEKGFMTRSYDFYSQAITSSPNLGAYFMYDNSVINISFYEYITPGLLKRFDDYKNGFDFFRKQATNHLLQLHDDKGQWHEALQEMKTDELTAQLHHTGLFSGPVEITKTKKSDQWKVRSKSDDLMPLAKEEEYLLTMKGDYVVISQQGSEKLFTLVSSFVLNDIGNAALNYFRRYGDRTELNKAVILFEEAIQLHADNILAKYNKSLALLYQKPLLSQIEQEDIDSEYIRELLEISTEVIENYPNWMEGLVSYFEILKRTRQDLVTERQGYRDKIKGYKSVQSKTPFQFQASGTDKLQSSGGLLKGSQKTNLQQQQNVTAERKSEMKQKPELSYDELISRESQCTRMMEVIDKKIEVVVWKTIESTSYDALYDGLRLGDFSSAAIQNLLAKDIQWGKLNEMDARSLKLYTTACQYFNTEFKKEEYGAINSLFNHLLDYYYPEDFDIFLLKRDLLYSIADSKKHEAELYQLLSANGNFALGLADELKQNQIPDELEKMMRRLGMAVEKDHDCVVDKSENDDCVFTINCKNRYDLSRRRFMVQQRGKASLLFESVIDHCDVVLKSFTLFSLAQDKINFEYLNYYARYYLSKDAYINCLRQALSTGVSLEVLDLLANEELKSAELIRFVNAIEVENYSDDRKPAIAKIYNRLGIILYDEAKITDAIPYYQKAIELDPQKPIYQNNLGLMYSKMEPADHKMALKYYEMAIETRKSEQDDEYSMEFYFEGWTESLFHTNKLAQLEPGLAEASPFLSDELAVAKLFNRIGNLIFRESDPNGAIPYYDLAISVYPNWPIFHANLGLMYAGLTPPDCESSIENYREAIQLRKLIEKDDYDLAYYYESLAESMFKCGRMDAFINELEAESPGWLPNAEKANIHNRIGNLYYNENRVQEAIDFYRRAIELNPSRPIFYANLGLMYSSSNPPEYERAAQQYQQAVEVRKKLETDDFSLNYFYEYLADSSFRCGRMDEFVGQFEHEETTAFTADEKASVCNQVGNLYYQSNDFETAGRWYDKAIGLFPTRPIFWANRGLVFQSLDPPNYSESFKFYGEAARLRRQIDKDEYSLAYYMGYWADSAQRCGKLSEFFLEFDANEVSQNETQELATFYNLLGNLLFRDLRVADAIPYYQEAIQLAPNRPIFYANLGLMYSSLRRPNFDAALFNYETALEIRKGLESDEFDLSYYENELEILKERMAAAN</sequence>
<keyword evidence="7" id="KW-1185">Reference proteome</keyword>
<dbReference type="Proteomes" id="UP000283387">
    <property type="component" value="Unassembled WGS sequence"/>
</dbReference>